<dbReference type="eggNOG" id="COG4966">
    <property type="taxonomic scope" value="Bacteria"/>
</dbReference>
<dbReference type="EMBL" id="DNAN01000704">
    <property type="protein sequence ID" value="HAW78039.1"/>
    <property type="molecule type" value="Genomic_DNA"/>
</dbReference>
<dbReference type="InterPro" id="IPR032092">
    <property type="entry name" value="PilW"/>
</dbReference>
<dbReference type="AlphaFoldDB" id="A0A075P828"/>
<dbReference type="GO" id="GO:0043683">
    <property type="term" value="P:type IV pilus assembly"/>
    <property type="evidence" value="ECO:0007669"/>
    <property type="project" value="InterPro"/>
</dbReference>
<protein>
    <submittedName>
        <fullName evidence="2 3">Pilin</fullName>
    </submittedName>
</protein>
<keyword evidence="1" id="KW-0472">Membrane</keyword>
<dbReference type="Proteomes" id="UP000264779">
    <property type="component" value="Unassembled WGS sequence"/>
</dbReference>
<dbReference type="RefSeq" id="WP_044057573.1">
    <property type="nucleotide sequence ID" value="NZ_CAJXAX010000015.1"/>
</dbReference>
<feature type="transmembrane region" description="Helical" evidence="1">
    <location>
        <begin position="12"/>
        <end position="31"/>
    </location>
</feature>
<dbReference type="Proteomes" id="UP000056090">
    <property type="component" value="Chromosome"/>
</dbReference>
<proteinExistence type="predicted"/>
<evidence type="ECO:0000313" key="4">
    <source>
        <dbReference type="EMBL" id="HBU50830.1"/>
    </source>
</evidence>
<dbReference type="Proteomes" id="UP000263517">
    <property type="component" value="Unassembled WGS sequence"/>
</dbReference>
<dbReference type="Pfam" id="PF07963">
    <property type="entry name" value="N_methyl"/>
    <property type="match status" value="1"/>
</dbReference>
<sequence length="281" mass="30713">MKSSSGFSLVELMITLVLGLVISGAVIQVLVSSNITNTLNQAVSQVQESGRFITHRLTQELLEVGRYDGITTSIDDTVDPVVEAAYVQNHPVAVPGDFVSDTLLGSTQSGSGSSDTLMVSKLASQDCTGNRHGYLNNDEFHVVNLYYLSGNEFKCTGYDGRVLRGLKVQTVSPTSVVLLDNVHRFHVQFGVSDTMDVSNGQTITYITADEVGAYRDQNQQVVSLRWALLLASYQNQVQQTTAKKFALLNESAISVSTDHYYQVFSKTIALRNMKNLVRTSG</sequence>
<reference evidence="2 5" key="1">
    <citation type="submission" date="2014-06" db="EMBL/GenBank/DDBJ databases">
        <title>Genomes of Alteromonas australica, a world apart.</title>
        <authorList>
            <person name="Gonzaga A."/>
            <person name="Lopez-Perez M."/>
            <person name="Rodriguez-Valera F."/>
        </authorList>
    </citation>
    <scope>NUCLEOTIDE SEQUENCE [LARGE SCALE GENOMIC DNA]</scope>
    <source>
        <strain evidence="2 5">H 17</strain>
    </source>
</reference>
<dbReference type="NCBIfam" id="TIGR02532">
    <property type="entry name" value="IV_pilin_GFxxxE"/>
    <property type="match status" value="1"/>
</dbReference>
<accession>A0A075P828</accession>
<dbReference type="PROSITE" id="PS00409">
    <property type="entry name" value="PROKAR_NTER_METHYL"/>
    <property type="match status" value="1"/>
</dbReference>
<name>A0A075P828_9ALTE</name>
<dbReference type="EMBL" id="CP008849">
    <property type="protein sequence ID" value="AIF99482.1"/>
    <property type="molecule type" value="Genomic_DNA"/>
</dbReference>
<dbReference type="Pfam" id="PF16074">
    <property type="entry name" value="PilW"/>
    <property type="match status" value="1"/>
</dbReference>
<reference evidence="6 7" key="2">
    <citation type="journal article" date="2018" name="Nat. Biotechnol.">
        <title>A standardized bacterial taxonomy based on genome phylogeny substantially revises the tree of life.</title>
        <authorList>
            <person name="Parks D.H."/>
            <person name="Chuvochina M."/>
            <person name="Waite D.W."/>
            <person name="Rinke C."/>
            <person name="Skarshewski A."/>
            <person name="Chaumeil P.A."/>
            <person name="Hugenholtz P."/>
        </authorList>
    </citation>
    <scope>NUCLEOTIDE SEQUENCE [LARGE SCALE GENOMIC DNA]</scope>
    <source>
        <strain evidence="4">UBA11621</strain>
        <strain evidence="3">UBA11978</strain>
    </source>
</reference>
<organism evidence="2 5">
    <name type="scientific">Alteromonas australica</name>
    <dbReference type="NCBI Taxonomy" id="589873"/>
    <lineage>
        <taxon>Bacteria</taxon>
        <taxon>Pseudomonadati</taxon>
        <taxon>Pseudomonadota</taxon>
        <taxon>Gammaproteobacteria</taxon>
        <taxon>Alteromonadales</taxon>
        <taxon>Alteromonadaceae</taxon>
        <taxon>Alteromonas/Salinimonas group</taxon>
        <taxon>Alteromonas</taxon>
    </lineage>
</organism>
<evidence type="ECO:0000313" key="2">
    <source>
        <dbReference type="EMBL" id="AIF99482.1"/>
    </source>
</evidence>
<keyword evidence="1" id="KW-1133">Transmembrane helix</keyword>
<dbReference type="EMBL" id="DONK01000093">
    <property type="protein sequence ID" value="HBU50830.1"/>
    <property type="molecule type" value="Genomic_DNA"/>
</dbReference>
<evidence type="ECO:0000313" key="6">
    <source>
        <dbReference type="Proteomes" id="UP000263517"/>
    </source>
</evidence>
<dbReference type="InterPro" id="IPR012902">
    <property type="entry name" value="N_methyl_site"/>
</dbReference>
<gene>
    <name evidence="3" type="ORF">DCW74_20170</name>
    <name evidence="4" type="ORF">DEB45_06195</name>
    <name evidence="2" type="ORF">EP13_12745</name>
</gene>
<evidence type="ECO:0000256" key="1">
    <source>
        <dbReference type="SAM" id="Phobius"/>
    </source>
</evidence>
<evidence type="ECO:0000313" key="3">
    <source>
        <dbReference type="EMBL" id="HAW78039.1"/>
    </source>
</evidence>
<keyword evidence="1" id="KW-0812">Transmembrane</keyword>
<keyword evidence="5" id="KW-1185">Reference proteome</keyword>
<dbReference type="GeneID" id="78255770"/>
<dbReference type="KEGG" id="aal:EP13_12745"/>
<evidence type="ECO:0000313" key="7">
    <source>
        <dbReference type="Proteomes" id="UP000264779"/>
    </source>
</evidence>
<evidence type="ECO:0000313" key="5">
    <source>
        <dbReference type="Proteomes" id="UP000056090"/>
    </source>
</evidence>